<keyword evidence="2" id="KW-0479">Metal-binding</keyword>
<name>A0A1W6ZWL7_9HYPH</name>
<dbReference type="KEGG" id="psin:CAK95_23150"/>
<accession>A0A1W6ZWL7</accession>
<keyword evidence="3" id="KW-0732">Signal</keyword>
<dbReference type="GO" id="GO:0046872">
    <property type="term" value="F:metal ion binding"/>
    <property type="evidence" value="ECO:0007669"/>
    <property type="project" value="UniProtKB-KW"/>
</dbReference>
<dbReference type="InterPro" id="IPR005950">
    <property type="entry name" value="ModA"/>
</dbReference>
<dbReference type="InterPro" id="IPR050682">
    <property type="entry name" value="ModA/WtpA"/>
</dbReference>
<organism evidence="4 5">
    <name type="scientific">Pseudorhodoplanes sinuspersici</name>
    <dbReference type="NCBI Taxonomy" id="1235591"/>
    <lineage>
        <taxon>Bacteria</taxon>
        <taxon>Pseudomonadati</taxon>
        <taxon>Pseudomonadota</taxon>
        <taxon>Alphaproteobacteria</taxon>
        <taxon>Hyphomicrobiales</taxon>
        <taxon>Pseudorhodoplanes</taxon>
    </lineage>
</organism>
<evidence type="ECO:0000256" key="3">
    <source>
        <dbReference type="ARBA" id="ARBA00022729"/>
    </source>
</evidence>
<dbReference type="PANTHER" id="PTHR30632">
    <property type="entry name" value="MOLYBDATE-BINDING PERIPLASMIC PROTEIN"/>
    <property type="match status" value="1"/>
</dbReference>
<dbReference type="STRING" id="1235591.CAK95_23150"/>
<protein>
    <submittedName>
        <fullName evidence="4">Molybdate ABC transporter substrate-binding protein</fullName>
    </submittedName>
</protein>
<sequence>MHRAPVALLLGISLMAGLSPQPATAGEIRVFCTQALRTSLQELGPRFEKATGHTVVIAVAPSGQLVKRLANGEPADLIIANADNIDALIKADKVSGPRVNIARAQVGLSIKAGTPKPDISTPDAVKRALLDAKAVAYSAGGLSGNAFENVLTKLGITDEIKAKARNGSPAAGFVVRGEADIAVQQIPELIAVEGAELVGPLPAELDQVTQFSMGAVARNSAPDLVKAMLTYLQSPEAQTVIKSKGLTPG</sequence>
<dbReference type="EMBL" id="CP021112">
    <property type="protein sequence ID" value="ARQ01678.1"/>
    <property type="molecule type" value="Genomic_DNA"/>
</dbReference>
<dbReference type="Proteomes" id="UP000194137">
    <property type="component" value="Chromosome"/>
</dbReference>
<comment type="similarity">
    <text evidence="1">Belongs to the bacterial solute-binding protein ModA family.</text>
</comment>
<evidence type="ECO:0000313" key="5">
    <source>
        <dbReference type="Proteomes" id="UP000194137"/>
    </source>
</evidence>
<reference evidence="4 5" key="1">
    <citation type="submission" date="2017-05" db="EMBL/GenBank/DDBJ databases">
        <title>Full genome sequence of Pseudorhodoplanes sinuspersici.</title>
        <authorList>
            <person name="Dastgheib S.M.M."/>
            <person name="Shavandi M."/>
            <person name="Tirandaz H."/>
        </authorList>
    </citation>
    <scope>NUCLEOTIDE SEQUENCE [LARGE SCALE GENOMIC DNA]</scope>
    <source>
        <strain evidence="4 5">RIPI110</strain>
    </source>
</reference>
<dbReference type="NCBIfam" id="TIGR01256">
    <property type="entry name" value="modA"/>
    <property type="match status" value="1"/>
</dbReference>
<dbReference type="AlphaFoldDB" id="A0A1W6ZWL7"/>
<dbReference type="Gene3D" id="3.40.190.10">
    <property type="entry name" value="Periplasmic binding protein-like II"/>
    <property type="match status" value="2"/>
</dbReference>
<evidence type="ECO:0000313" key="4">
    <source>
        <dbReference type="EMBL" id="ARQ01678.1"/>
    </source>
</evidence>
<gene>
    <name evidence="4" type="ORF">CAK95_23150</name>
</gene>
<dbReference type="GO" id="GO:0015689">
    <property type="term" value="P:molybdate ion transport"/>
    <property type="evidence" value="ECO:0007669"/>
    <property type="project" value="InterPro"/>
</dbReference>
<evidence type="ECO:0000256" key="1">
    <source>
        <dbReference type="ARBA" id="ARBA00009175"/>
    </source>
</evidence>
<dbReference type="SUPFAM" id="SSF53850">
    <property type="entry name" value="Periplasmic binding protein-like II"/>
    <property type="match status" value="1"/>
</dbReference>
<dbReference type="GO" id="GO:0030973">
    <property type="term" value="F:molybdate ion binding"/>
    <property type="evidence" value="ECO:0007669"/>
    <property type="project" value="TreeGrafter"/>
</dbReference>
<dbReference type="Pfam" id="PF13531">
    <property type="entry name" value="SBP_bac_11"/>
    <property type="match status" value="1"/>
</dbReference>
<proteinExistence type="inferred from homology"/>
<keyword evidence="5" id="KW-1185">Reference proteome</keyword>
<dbReference type="PANTHER" id="PTHR30632:SF11">
    <property type="entry name" value="BLR4797 PROTEIN"/>
    <property type="match status" value="1"/>
</dbReference>
<evidence type="ECO:0000256" key="2">
    <source>
        <dbReference type="ARBA" id="ARBA00022723"/>
    </source>
</evidence>